<dbReference type="EMBL" id="CADCXN010000001">
    <property type="protein sequence ID" value="CAA9889255.1"/>
    <property type="molecule type" value="Genomic_DNA"/>
</dbReference>
<gene>
    <name evidence="1" type="ORF">METHB2_10095</name>
</gene>
<accession>A0A8S0X6H0</accession>
<dbReference type="SUPFAM" id="SSF52980">
    <property type="entry name" value="Restriction endonuclease-like"/>
    <property type="match status" value="1"/>
</dbReference>
<sequence length="64" mass="6902">MTQPAFRLATYEDLFDLPDNLIGEILHGQLITQPRPAPRHALAASVIGDEFVSPYQRGKGGPGG</sequence>
<dbReference type="Proteomes" id="UP000494216">
    <property type="component" value="Unassembled WGS sequence"/>
</dbReference>
<evidence type="ECO:0000313" key="2">
    <source>
        <dbReference type="Proteomes" id="UP000494216"/>
    </source>
</evidence>
<reference evidence="1 2" key="1">
    <citation type="submission" date="2020-02" db="EMBL/GenBank/DDBJ databases">
        <authorList>
            <person name="Hogendoorn C."/>
        </authorList>
    </citation>
    <scope>NUCLEOTIDE SEQUENCE [LARGE SCALE GENOMIC DNA]</scope>
    <source>
        <strain evidence="1">METHB21</strain>
    </source>
</reference>
<proteinExistence type="predicted"/>
<keyword evidence="2" id="KW-1185">Reference proteome</keyword>
<dbReference type="InterPro" id="IPR011335">
    <property type="entry name" value="Restrct_endonuc-II-like"/>
</dbReference>
<evidence type="ECO:0000313" key="1">
    <source>
        <dbReference type="EMBL" id="CAA9889255.1"/>
    </source>
</evidence>
<comment type="caution">
    <text evidence="1">The sequence shown here is derived from an EMBL/GenBank/DDBJ whole genome shotgun (WGS) entry which is preliminary data.</text>
</comment>
<organism evidence="1 2">
    <name type="scientific">Candidatus Methylobacter favarea</name>
    <dbReference type="NCBI Taxonomy" id="2707345"/>
    <lineage>
        <taxon>Bacteria</taxon>
        <taxon>Pseudomonadati</taxon>
        <taxon>Pseudomonadota</taxon>
        <taxon>Gammaproteobacteria</taxon>
        <taxon>Methylococcales</taxon>
        <taxon>Methylococcaceae</taxon>
        <taxon>Methylobacter</taxon>
    </lineage>
</organism>
<evidence type="ECO:0008006" key="3">
    <source>
        <dbReference type="Google" id="ProtNLM"/>
    </source>
</evidence>
<dbReference type="AlphaFoldDB" id="A0A8S0X6H0"/>
<protein>
    <recommendedName>
        <fullName evidence="3">Restriction endonuclease domain-containing protein</fullName>
    </recommendedName>
</protein>
<name>A0A8S0X6H0_9GAMM</name>